<accession>A0A382X236</accession>
<name>A0A382X236_9ZZZZ</name>
<evidence type="ECO:0000313" key="1">
    <source>
        <dbReference type="EMBL" id="SVD65286.1"/>
    </source>
</evidence>
<sequence length="31" mass="3421">MYVPVALGLVSFVSVWLLRGTLEAPVYLLTL</sequence>
<dbReference type="AlphaFoldDB" id="A0A382X236"/>
<proteinExistence type="predicted"/>
<gene>
    <name evidence="1" type="ORF">METZ01_LOCUS418140</name>
</gene>
<protein>
    <submittedName>
        <fullName evidence="1">Uncharacterized protein</fullName>
    </submittedName>
</protein>
<feature type="non-terminal residue" evidence="1">
    <location>
        <position position="31"/>
    </location>
</feature>
<reference evidence="1" key="1">
    <citation type="submission" date="2018-05" db="EMBL/GenBank/DDBJ databases">
        <authorList>
            <person name="Lanie J.A."/>
            <person name="Ng W.-L."/>
            <person name="Kazmierczak K.M."/>
            <person name="Andrzejewski T.M."/>
            <person name="Davidsen T.M."/>
            <person name="Wayne K.J."/>
            <person name="Tettelin H."/>
            <person name="Glass J.I."/>
            <person name="Rusch D."/>
            <person name="Podicherti R."/>
            <person name="Tsui H.-C.T."/>
            <person name="Winkler M.E."/>
        </authorList>
    </citation>
    <scope>NUCLEOTIDE SEQUENCE</scope>
</reference>
<dbReference type="EMBL" id="UINC01164435">
    <property type="protein sequence ID" value="SVD65286.1"/>
    <property type="molecule type" value="Genomic_DNA"/>
</dbReference>
<organism evidence="1">
    <name type="scientific">marine metagenome</name>
    <dbReference type="NCBI Taxonomy" id="408172"/>
    <lineage>
        <taxon>unclassified sequences</taxon>
        <taxon>metagenomes</taxon>
        <taxon>ecological metagenomes</taxon>
    </lineage>
</organism>